<reference evidence="7 8" key="1">
    <citation type="submission" date="2017-11" db="EMBL/GenBank/DDBJ databases">
        <title>Genome sequence of Entomoplasma lucivorax PIPN-2 (ATCC 49196).</title>
        <authorList>
            <person name="Lo W.-S."/>
            <person name="Gasparich G.E."/>
            <person name="Kuo C.-H."/>
        </authorList>
    </citation>
    <scope>NUCLEOTIDE SEQUENCE [LARGE SCALE GENOMIC DNA]</scope>
    <source>
        <strain evidence="7 8">PIPN-2</strain>
    </source>
</reference>
<comment type="cofactor">
    <cofactor evidence="1 5">
        <name>pyridoxal 5'-phosphate</name>
        <dbReference type="ChEBI" id="CHEBI:597326"/>
    </cofactor>
</comment>
<protein>
    <submittedName>
        <fullName evidence="7">8-amino-7-oxononanoate synthase</fullName>
    </submittedName>
</protein>
<organism evidence="7 8">
    <name type="scientific">Williamsoniiplasma lucivorax</name>
    <dbReference type="NCBI Taxonomy" id="209274"/>
    <lineage>
        <taxon>Bacteria</taxon>
        <taxon>Bacillati</taxon>
        <taxon>Mycoplasmatota</taxon>
        <taxon>Mollicutes</taxon>
        <taxon>Entomoplasmatales</taxon>
        <taxon>Williamsoniiplasma</taxon>
    </lineage>
</organism>
<dbReference type="InterPro" id="IPR015422">
    <property type="entry name" value="PyrdxlP-dep_Trfase_small"/>
</dbReference>
<dbReference type="PROSITE" id="PS00599">
    <property type="entry name" value="AA_TRANSFER_CLASS_2"/>
    <property type="match status" value="1"/>
</dbReference>
<dbReference type="NCBIfam" id="NF005394">
    <property type="entry name" value="PRK06939.1"/>
    <property type="match status" value="1"/>
</dbReference>
<dbReference type="InterPro" id="IPR015424">
    <property type="entry name" value="PyrdxlP-dep_Trfase"/>
</dbReference>
<dbReference type="InterPro" id="IPR004839">
    <property type="entry name" value="Aminotransferase_I/II_large"/>
</dbReference>
<gene>
    <name evidence="7" type="ORF">ELUCI_v1c01880</name>
</gene>
<dbReference type="STRING" id="1399797.GCA_000518285_01015"/>
<dbReference type="AlphaFoldDB" id="A0A2S5RF30"/>
<evidence type="ECO:0000256" key="4">
    <source>
        <dbReference type="ARBA" id="ARBA00022898"/>
    </source>
</evidence>
<dbReference type="Gene3D" id="3.90.1150.10">
    <property type="entry name" value="Aspartate Aminotransferase, domain 1"/>
    <property type="match status" value="1"/>
</dbReference>
<dbReference type="PANTHER" id="PTHR13693">
    <property type="entry name" value="CLASS II AMINOTRANSFERASE/8-AMINO-7-OXONONANOATE SYNTHASE"/>
    <property type="match status" value="1"/>
</dbReference>
<evidence type="ECO:0000313" key="8">
    <source>
        <dbReference type="Proteomes" id="UP000237865"/>
    </source>
</evidence>
<dbReference type="RefSeq" id="WP_028126699.1">
    <property type="nucleotide sequence ID" value="NZ_PHNE01000001.1"/>
</dbReference>
<dbReference type="CDD" id="cd06454">
    <property type="entry name" value="KBL_like"/>
    <property type="match status" value="1"/>
</dbReference>
<comment type="subunit">
    <text evidence="2">Homodimer.</text>
</comment>
<dbReference type="InterPro" id="IPR001917">
    <property type="entry name" value="Aminotrans_II_pyridoxalP_BS"/>
</dbReference>
<evidence type="ECO:0000313" key="7">
    <source>
        <dbReference type="EMBL" id="PPE05898.1"/>
    </source>
</evidence>
<evidence type="ECO:0000256" key="2">
    <source>
        <dbReference type="ARBA" id="ARBA00011738"/>
    </source>
</evidence>
<keyword evidence="3" id="KW-0808">Transferase</keyword>
<dbReference type="Pfam" id="PF00155">
    <property type="entry name" value="Aminotran_1_2"/>
    <property type="match status" value="1"/>
</dbReference>
<accession>A0A2S5RF30</accession>
<dbReference type="SUPFAM" id="SSF53383">
    <property type="entry name" value="PLP-dependent transferases"/>
    <property type="match status" value="1"/>
</dbReference>
<keyword evidence="4 5" id="KW-0663">Pyridoxal phosphate</keyword>
<evidence type="ECO:0000256" key="5">
    <source>
        <dbReference type="RuleBase" id="RU003693"/>
    </source>
</evidence>
<dbReference type="GO" id="GO:0016740">
    <property type="term" value="F:transferase activity"/>
    <property type="evidence" value="ECO:0007669"/>
    <property type="project" value="UniProtKB-KW"/>
</dbReference>
<sequence>MDLYKRIKEELEQAKKNKVYNNIKILESKQSDMIKVDSKNFINMCSNNYLGYASDPLVIKAVKKSIKKYGVGPGAVRTISGSFDIHDEFEKRLAQFKGFEATLVVQSGFQANTGLIPTITTVDDLIISDQLNHASIIDGVRLSKAQRTVFKHLDMEDLEAVLKENRPNIKGNIFIITDGVFSMDGDIAPLDKINVLAKKYKAYTIVDDAHGEGVIGPQGRGSVAYFGLEGQIDIETGTMSKAFGLVGGFISGKKELIEYLKQNSRVFKFSSSLPQQFAEAGLAVLNQLEKDDSRLKKLWENTKYLQNKFIENGFSIGTTQTPITPLMVGDEATATELTKILFKNNILVSPIIYPTVPKGKARIRLMLSSLHTKQELDKVFDIISTEYRKIIKKQK</sequence>
<dbReference type="InterPro" id="IPR050087">
    <property type="entry name" value="AON_synthase_class-II"/>
</dbReference>
<dbReference type="InterPro" id="IPR015421">
    <property type="entry name" value="PyrdxlP-dep_Trfase_major"/>
</dbReference>
<proteinExistence type="inferred from homology"/>
<evidence type="ECO:0000256" key="1">
    <source>
        <dbReference type="ARBA" id="ARBA00001933"/>
    </source>
</evidence>
<comment type="similarity">
    <text evidence="5">Belongs to the class-II pyridoxal-phosphate-dependent aminotransferase family.</text>
</comment>
<comment type="caution">
    <text evidence="7">The sequence shown here is derived from an EMBL/GenBank/DDBJ whole genome shotgun (WGS) entry which is preliminary data.</text>
</comment>
<dbReference type="Gene3D" id="3.40.640.10">
    <property type="entry name" value="Type I PLP-dependent aspartate aminotransferase-like (Major domain)"/>
    <property type="match status" value="1"/>
</dbReference>
<evidence type="ECO:0000256" key="3">
    <source>
        <dbReference type="ARBA" id="ARBA00022679"/>
    </source>
</evidence>
<dbReference type="Proteomes" id="UP000237865">
    <property type="component" value="Unassembled WGS sequence"/>
</dbReference>
<keyword evidence="8" id="KW-1185">Reference proteome</keyword>
<evidence type="ECO:0000259" key="6">
    <source>
        <dbReference type="Pfam" id="PF00155"/>
    </source>
</evidence>
<dbReference type="FunFam" id="3.40.640.10:FF:000006">
    <property type="entry name" value="5-aminolevulinate synthase, mitochondrial"/>
    <property type="match status" value="1"/>
</dbReference>
<dbReference type="GO" id="GO:0030170">
    <property type="term" value="F:pyridoxal phosphate binding"/>
    <property type="evidence" value="ECO:0007669"/>
    <property type="project" value="InterPro"/>
</dbReference>
<dbReference type="EMBL" id="PHNE01000001">
    <property type="protein sequence ID" value="PPE05898.1"/>
    <property type="molecule type" value="Genomic_DNA"/>
</dbReference>
<name>A0A2S5RF30_9MOLU</name>
<feature type="domain" description="Aminotransferase class I/classII large" evidence="6">
    <location>
        <begin position="40"/>
        <end position="382"/>
    </location>
</feature>